<dbReference type="EnsemblPlants" id="EMT27444">
    <property type="protein sequence ID" value="EMT27444"/>
    <property type="gene ID" value="F775_12072"/>
</dbReference>
<protein>
    <submittedName>
        <fullName evidence="1">Uncharacterized protein</fullName>
    </submittedName>
</protein>
<dbReference type="AlphaFoldDB" id="M8BZP5"/>
<name>M8BZP5_AEGTA</name>
<proteinExistence type="predicted"/>
<evidence type="ECO:0000313" key="1">
    <source>
        <dbReference type="EnsemblPlants" id="EMT27444"/>
    </source>
</evidence>
<accession>M8BZP5</accession>
<reference evidence="1" key="1">
    <citation type="submission" date="2015-06" db="UniProtKB">
        <authorList>
            <consortium name="EnsemblPlants"/>
        </authorList>
    </citation>
    <scope>IDENTIFICATION</scope>
</reference>
<organism evidence="1">
    <name type="scientific">Aegilops tauschii</name>
    <name type="common">Tausch's goatgrass</name>
    <name type="synonym">Aegilops squarrosa</name>
    <dbReference type="NCBI Taxonomy" id="37682"/>
    <lineage>
        <taxon>Eukaryota</taxon>
        <taxon>Viridiplantae</taxon>
        <taxon>Streptophyta</taxon>
        <taxon>Embryophyta</taxon>
        <taxon>Tracheophyta</taxon>
        <taxon>Spermatophyta</taxon>
        <taxon>Magnoliopsida</taxon>
        <taxon>Liliopsida</taxon>
        <taxon>Poales</taxon>
        <taxon>Poaceae</taxon>
        <taxon>BOP clade</taxon>
        <taxon>Pooideae</taxon>
        <taxon>Triticodae</taxon>
        <taxon>Triticeae</taxon>
        <taxon>Triticinae</taxon>
        <taxon>Aegilops</taxon>
    </lineage>
</organism>
<sequence length="104" mass="11359">MIDRKAPRNNILQLATNWLDQLGRQGDEAGVAARGGDLWGEQPLHVPHGEDALFAELGVSWTVHKLTKDPWGKNVERAFAGMVMTLHLGGQLVPLLSQAGALWL</sequence>